<comment type="caution">
    <text evidence="2">The sequence shown here is derived from an EMBL/GenBank/DDBJ whole genome shotgun (WGS) entry which is preliminary data.</text>
</comment>
<evidence type="ECO:0000259" key="1">
    <source>
        <dbReference type="PROSITE" id="PS51725"/>
    </source>
</evidence>
<sequence>MAIRVLIERIVDPENELRLQQKLVELRAKAMQAGGYISGETLRAVNNPQKFLVISTWTSLDDWKAWERNPERERVQKEIDALLRAPSRVEVYAYA</sequence>
<dbReference type="InterPro" id="IPR011008">
    <property type="entry name" value="Dimeric_a/b-barrel"/>
</dbReference>
<dbReference type="AlphaFoldDB" id="A0A832EK49"/>
<accession>A0A832EK49</accession>
<keyword evidence="2" id="KW-0560">Oxidoreductase</keyword>
<reference evidence="2" key="1">
    <citation type="journal article" date="2020" name="mSystems">
        <title>Genome- and Community-Level Interaction Insights into Carbon Utilization and Element Cycling Functions of Hydrothermarchaeota in Hydrothermal Sediment.</title>
        <authorList>
            <person name="Zhou Z."/>
            <person name="Liu Y."/>
            <person name="Xu W."/>
            <person name="Pan J."/>
            <person name="Luo Z.H."/>
            <person name="Li M."/>
        </authorList>
    </citation>
    <scope>NUCLEOTIDE SEQUENCE [LARGE SCALE GENOMIC DNA]</scope>
    <source>
        <strain evidence="2">SpSt-456</strain>
    </source>
</reference>
<protein>
    <submittedName>
        <fullName evidence="2">Antibiotic biosynthesis monooxygenase</fullName>
    </submittedName>
</protein>
<name>A0A832EK49_9BACT</name>
<dbReference type="GO" id="GO:0004497">
    <property type="term" value="F:monooxygenase activity"/>
    <property type="evidence" value="ECO:0007669"/>
    <property type="project" value="UniProtKB-KW"/>
</dbReference>
<evidence type="ECO:0000313" key="2">
    <source>
        <dbReference type="EMBL" id="HFK97733.1"/>
    </source>
</evidence>
<gene>
    <name evidence="2" type="ORF">ENS06_10500</name>
</gene>
<dbReference type="EMBL" id="DSTK01000033">
    <property type="protein sequence ID" value="HFK97733.1"/>
    <property type="molecule type" value="Genomic_DNA"/>
</dbReference>
<organism evidence="2">
    <name type="scientific">Desulfacinum infernum</name>
    <dbReference type="NCBI Taxonomy" id="35837"/>
    <lineage>
        <taxon>Bacteria</taxon>
        <taxon>Pseudomonadati</taxon>
        <taxon>Thermodesulfobacteriota</taxon>
        <taxon>Syntrophobacteria</taxon>
        <taxon>Syntrophobacterales</taxon>
        <taxon>Syntrophobacteraceae</taxon>
        <taxon>Desulfacinum</taxon>
    </lineage>
</organism>
<dbReference type="InterPro" id="IPR007138">
    <property type="entry name" value="ABM_dom"/>
</dbReference>
<keyword evidence="2" id="KW-0503">Monooxygenase</keyword>
<dbReference type="SUPFAM" id="SSF54909">
    <property type="entry name" value="Dimeric alpha+beta barrel"/>
    <property type="match status" value="1"/>
</dbReference>
<feature type="domain" description="ABM" evidence="1">
    <location>
        <begin position="3"/>
        <end position="91"/>
    </location>
</feature>
<dbReference type="PROSITE" id="PS51725">
    <property type="entry name" value="ABM"/>
    <property type="match status" value="1"/>
</dbReference>
<dbReference type="Gene3D" id="3.30.70.100">
    <property type="match status" value="1"/>
</dbReference>
<proteinExistence type="predicted"/>
<dbReference type="Pfam" id="PF03992">
    <property type="entry name" value="ABM"/>
    <property type="match status" value="1"/>
</dbReference>